<evidence type="ECO:0000256" key="1">
    <source>
        <dbReference type="SAM" id="Phobius"/>
    </source>
</evidence>
<dbReference type="EMBL" id="CP043026">
    <property type="protein sequence ID" value="QEH61315.1"/>
    <property type="molecule type" value="Genomic_DNA"/>
</dbReference>
<reference evidence="2 3" key="1">
    <citation type="submission" date="2019-08" db="EMBL/GenBank/DDBJ databases">
        <title>Complete genome sequence of Spiroplasma chinense CCH (DSM 19755).</title>
        <authorList>
            <person name="Shen H.-Y."/>
            <person name="Lin Y.-C."/>
            <person name="Chou L."/>
            <person name="Kuo C.-H."/>
        </authorList>
    </citation>
    <scope>NUCLEOTIDE SEQUENCE [LARGE SCALE GENOMIC DNA]</scope>
    <source>
        <strain evidence="2 3">CCH</strain>
    </source>
</reference>
<feature type="transmembrane region" description="Helical" evidence="1">
    <location>
        <begin position="12"/>
        <end position="30"/>
    </location>
</feature>
<dbReference type="RefSeq" id="WP_166507710.1">
    <property type="nucleotide sequence ID" value="NZ_CP043026.1"/>
</dbReference>
<organism evidence="2 3">
    <name type="scientific">Spiroplasma chinense</name>
    <dbReference type="NCBI Taxonomy" id="216932"/>
    <lineage>
        <taxon>Bacteria</taxon>
        <taxon>Bacillati</taxon>
        <taxon>Mycoplasmatota</taxon>
        <taxon>Mollicutes</taxon>
        <taxon>Entomoplasmatales</taxon>
        <taxon>Spiroplasmataceae</taxon>
        <taxon>Spiroplasma</taxon>
    </lineage>
</organism>
<accession>A0A5B9Y3E8</accession>
<dbReference type="Proteomes" id="UP000323144">
    <property type="component" value="Chromosome"/>
</dbReference>
<dbReference type="KEGG" id="schi:SCHIN_v1c01170"/>
<gene>
    <name evidence="2" type="ORF">SCHIN_v1c01170</name>
</gene>
<evidence type="ECO:0000313" key="2">
    <source>
        <dbReference type="EMBL" id="QEH61315.1"/>
    </source>
</evidence>
<keyword evidence="1" id="KW-0472">Membrane</keyword>
<protein>
    <recommendedName>
        <fullName evidence="4">RDD domain-containing protein</fullName>
    </recommendedName>
</protein>
<name>A0A5B9Y3E8_9MOLU</name>
<evidence type="ECO:0000313" key="3">
    <source>
        <dbReference type="Proteomes" id="UP000323144"/>
    </source>
</evidence>
<feature type="transmembrane region" description="Helical" evidence="1">
    <location>
        <begin position="63"/>
        <end position="84"/>
    </location>
</feature>
<evidence type="ECO:0008006" key="4">
    <source>
        <dbReference type="Google" id="ProtNLM"/>
    </source>
</evidence>
<keyword evidence="1" id="KW-1133">Transmembrane helix</keyword>
<sequence length="101" mass="11497">MKAIKIFAAHWLDWILTLLTLGVFGIIQQINTGRGIETFGMRKLGITYSNPDRSGNLYIMNGFAYILWFLTFGVMFIIDLIALFGDNETFGEKWSGNVRNV</sequence>
<proteinExistence type="predicted"/>
<keyword evidence="1" id="KW-0812">Transmembrane</keyword>
<dbReference type="AlphaFoldDB" id="A0A5B9Y3E8"/>
<keyword evidence="3" id="KW-1185">Reference proteome</keyword>